<feature type="disulfide bond" evidence="17">
    <location>
        <begin position="124"/>
        <end position="316"/>
    </location>
</feature>
<dbReference type="CDD" id="cd00693">
    <property type="entry name" value="secretory_peroxidase"/>
    <property type="match status" value="1"/>
</dbReference>
<feature type="active site" description="Proton acceptor" evidence="13">
    <location>
        <position position="68"/>
    </location>
</feature>
<dbReference type="FunFam" id="1.10.520.10:FF:000009">
    <property type="entry name" value="Peroxidase"/>
    <property type="match status" value="1"/>
</dbReference>
<evidence type="ECO:0000256" key="17">
    <source>
        <dbReference type="PIRSR" id="PIRSR600823-5"/>
    </source>
</evidence>
<dbReference type="GO" id="GO:0005576">
    <property type="term" value="C:extracellular region"/>
    <property type="evidence" value="ECO:0007669"/>
    <property type="project" value="UniProtKB-SubCell"/>
</dbReference>
<keyword evidence="21" id="KW-1185">Reference proteome</keyword>
<keyword evidence="8 15" id="KW-0106">Calcium</keyword>
<keyword evidence="7 15" id="KW-0479">Metal-binding</keyword>
<keyword evidence="18" id="KW-0732">Signal</keyword>
<proteinExistence type="inferred from homology"/>
<organism evidence="20 21">
    <name type="scientific">Manihot esculenta</name>
    <name type="common">Cassava</name>
    <name type="synonym">Jatropha manihot</name>
    <dbReference type="NCBI Taxonomy" id="3983"/>
    <lineage>
        <taxon>Eukaryota</taxon>
        <taxon>Viridiplantae</taxon>
        <taxon>Streptophyta</taxon>
        <taxon>Embryophyta</taxon>
        <taxon>Tracheophyta</taxon>
        <taxon>Spermatophyta</taxon>
        <taxon>Magnoliopsida</taxon>
        <taxon>eudicotyledons</taxon>
        <taxon>Gunneridae</taxon>
        <taxon>Pentapetalae</taxon>
        <taxon>rosids</taxon>
        <taxon>fabids</taxon>
        <taxon>Malpighiales</taxon>
        <taxon>Euphorbiaceae</taxon>
        <taxon>Crotonoideae</taxon>
        <taxon>Manihoteae</taxon>
        <taxon>Manihot</taxon>
    </lineage>
</organism>
<dbReference type="OMA" id="YYYKNIC"/>
<dbReference type="STRING" id="3983.A0A2C9VH28"/>
<evidence type="ECO:0000256" key="4">
    <source>
        <dbReference type="ARBA" id="ARBA00012313"/>
    </source>
</evidence>
<feature type="binding site" evidence="15">
    <location>
        <position position="197"/>
    </location>
    <ligand>
        <name>Ca(2+)</name>
        <dbReference type="ChEBI" id="CHEBI:29108"/>
        <label>2</label>
    </ligand>
</feature>
<evidence type="ECO:0000256" key="12">
    <source>
        <dbReference type="ARBA" id="ARBA00023180"/>
    </source>
</evidence>
<keyword evidence="11 17" id="KW-1015">Disulfide bond</keyword>
<keyword evidence="9 18" id="KW-0560">Oxidoreductase</keyword>
<keyword evidence="10 15" id="KW-0408">Iron</keyword>
<comment type="function">
    <text evidence="2">Removal of H(2)O(2), oxidation of toxic reductants, biosynthesis and degradation of lignin, suberization, auxin catabolism, response to environmental stresses such as wounding, pathogen attack and oxidative stress. These functions might be dependent on each isozyme/isoform in each plant tissue.</text>
</comment>
<evidence type="ECO:0000256" key="11">
    <source>
        <dbReference type="ARBA" id="ARBA00023157"/>
    </source>
</evidence>
<keyword evidence="18" id="KW-0376">Hydrogen peroxide</keyword>
<dbReference type="InterPro" id="IPR019794">
    <property type="entry name" value="Peroxidases_AS"/>
</dbReference>
<evidence type="ECO:0000256" key="1">
    <source>
        <dbReference type="ARBA" id="ARBA00000189"/>
    </source>
</evidence>
<dbReference type="PROSITE" id="PS50873">
    <property type="entry name" value="PEROXIDASE_4"/>
    <property type="match status" value="1"/>
</dbReference>
<evidence type="ECO:0000256" key="3">
    <source>
        <dbReference type="ARBA" id="ARBA00006873"/>
    </source>
</evidence>
<feature type="binding site" evidence="15">
    <location>
        <position position="69"/>
    </location>
    <ligand>
        <name>Ca(2+)</name>
        <dbReference type="ChEBI" id="CHEBI:29108"/>
        <label>1</label>
    </ligand>
</feature>
<comment type="cofactor">
    <cofactor evidence="15 18">
        <name>Ca(2+)</name>
        <dbReference type="ChEBI" id="CHEBI:29108"/>
    </cofactor>
    <text evidence="15 18">Binds 2 calcium ions per subunit.</text>
</comment>
<dbReference type="PRINTS" id="PR00461">
    <property type="entry name" value="PLPEROXIDASE"/>
</dbReference>
<feature type="binding site" description="axial binding residue" evidence="15">
    <location>
        <position position="196"/>
    </location>
    <ligand>
        <name>heme b</name>
        <dbReference type="ChEBI" id="CHEBI:60344"/>
    </ligand>
    <ligandPart>
        <name>Fe</name>
        <dbReference type="ChEBI" id="CHEBI:18248"/>
    </ligandPart>
</feature>
<feature type="disulfide bond" evidence="17">
    <location>
        <begin position="203"/>
        <end position="228"/>
    </location>
</feature>
<comment type="similarity">
    <text evidence="3">Belongs to the peroxidase family. Ascorbate peroxidase subfamily.</text>
</comment>
<comment type="catalytic activity">
    <reaction evidence="1 18">
        <text>2 a phenolic donor + H2O2 = 2 a phenolic radical donor + 2 H2O</text>
        <dbReference type="Rhea" id="RHEA:56136"/>
        <dbReference type="ChEBI" id="CHEBI:15377"/>
        <dbReference type="ChEBI" id="CHEBI:16240"/>
        <dbReference type="ChEBI" id="CHEBI:139520"/>
        <dbReference type="ChEBI" id="CHEBI:139521"/>
        <dbReference type="EC" id="1.11.1.7"/>
    </reaction>
</comment>
<dbReference type="GO" id="GO:0042744">
    <property type="term" value="P:hydrogen peroxide catabolic process"/>
    <property type="evidence" value="ECO:0007669"/>
    <property type="project" value="UniProtKB-KW"/>
</dbReference>
<evidence type="ECO:0000256" key="6">
    <source>
        <dbReference type="ARBA" id="ARBA00022617"/>
    </source>
</evidence>
<feature type="binding site" evidence="15">
    <location>
        <position position="241"/>
    </location>
    <ligand>
        <name>Ca(2+)</name>
        <dbReference type="ChEBI" id="CHEBI:29108"/>
        <label>2</label>
    </ligand>
</feature>
<name>A0A2C9VH28_MANES</name>
<dbReference type="InterPro" id="IPR019793">
    <property type="entry name" value="Peroxidases_heam-ligand_BS"/>
</dbReference>
<evidence type="ECO:0000256" key="5">
    <source>
        <dbReference type="ARBA" id="ARBA00022559"/>
    </source>
</evidence>
<dbReference type="PANTHER" id="PTHR31388">
    <property type="entry name" value="PEROXIDASE 72-RELATED"/>
    <property type="match status" value="1"/>
</dbReference>
<dbReference type="Gene3D" id="1.10.520.10">
    <property type="match status" value="1"/>
</dbReference>
<feature type="binding site" evidence="15">
    <location>
        <position position="78"/>
    </location>
    <ligand>
        <name>Ca(2+)</name>
        <dbReference type="ChEBI" id="CHEBI:29108"/>
        <label>1</label>
    </ligand>
</feature>
<feature type="domain" description="Plant heme peroxidase family profile" evidence="19">
    <location>
        <begin position="27"/>
        <end position="320"/>
    </location>
</feature>
<evidence type="ECO:0000256" key="18">
    <source>
        <dbReference type="RuleBase" id="RU362060"/>
    </source>
</evidence>
<keyword evidence="12" id="KW-0325">Glycoprotein</keyword>
<keyword evidence="6 18" id="KW-0349">Heme</keyword>
<feature type="signal peptide" evidence="18">
    <location>
        <begin position="1"/>
        <end position="18"/>
    </location>
</feature>
<dbReference type="InterPro" id="IPR033905">
    <property type="entry name" value="Secretory_peroxidase"/>
</dbReference>
<feature type="binding site" evidence="15">
    <location>
        <position position="248"/>
    </location>
    <ligand>
        <name>Ca(2+)</name>
        <dbReference type="ChEBI" id="CHEBI:29108"/>
        <label>2</label>
    </ligand>
</feature>
<accession>A0A2C9VH28</accession>
<evidence type="ECO:0000256" key="10">
    <source>
        <dbReference type="ARBA" id="ARBA00023004"/>
    </source>
</evidence>
<gene>
    <name evidence="20" type="ORF">MANES_08G172600v8</name>
</gene>
<comment type="caution">
    <text evidence="20">The sequence shown here is derived from an EMBL/GenBank/DDBJ whole genome shotgun (WGS) entry which is preliminary data.</text>
</comment>
<dbReference type="InterPro" id="IPR010255">
    <property type="entry name" value="Haem_peroxidase_sf"/>
</dbReference>
<dbReference type="GO" id="GO:0140825">
    <property type="term" value="F:lactoperoxidase activity"/>
    <property type="evidence" value="ECO:0007669"/>
    <property type="project" value="UniProtKB-EC"/>
</dbReference>
<evidence type="ECO:0000313" key="21">
    <source>
        <dbReference type="Proteomes" id="UP000091857"/>
    </source>
</evidence>
<dbReference type="Gramene" id="Manes.08G172600.1.v8.1">
    <property type="protein sequence ID" value="Manes.08G172600.1.v8.1.CDS"/>
    <property type="gene ID" value="Manes.08G172600.v8.1"/>
</dbReference>
<evidence type="ECO:0000256" key="14">
    <source>
        <dbReference type="PIRSR" id="PIRSR600823-2"/>
    </source>
</evidence>
<dbReference type="PROSITE" id="PS00435">
    <property type="entry name" value="PEROXIDASE_1"/>
    <property type="match status" value="1"/>
</dbReference>
<feature type="binding site" evidence="15">
    <location>
        <position position="76"/>
    </location>
    <ligand>
        <name>Ca(2+)</name>
        <dbReference type="ChEBI" id="CHEBI:29108"/>
        <label>1</label>
    </ligand>
</feature>
<keyword evidence="5 18" id="KW-0575">Peroxidase</keyword>
<protein>
    <recommendedName>
        <fullName evidence="4 18">Peroxidase</fullName>
        <ecNumber evidence="4 18">1.11.1.7</ecNumber>
    </recommendedName>
</protein>
<evidence type="ECO:0000256" key="7">
    <source>
        <dbReference type="ARBA" id="ARBA00022723"/>
    </source>
</evidence>
<dbReference type="GO" id="GO:0046872">
    <property type="term" value="F:metal ion binding"/>
    <property type="evidence" value="ECO:0007669"/>
    <property type="project" value="UniProtKB-UniRule"/>
</dbReference>
<feature type="site" description="Transition state stabilizer" evidence="16">
    <location>
        <position position="64"/>
    </location>
</feature>
<dbReference type="FunFam" id="1.10.420.10:FF:000001">
    <property type="entry name" value="Peroxidase"/>
    <property type="match status" value="1"/>
</dbReference>
<dbReference type="GO" id="GO:0006979">
    <property type="term" value="P:response to oxidative stress"/>
    <property type="evidence" value="ECO:0007669"/>
    <property type="project" value="UniProtKB-UniRule"/>
</dbReference>
<feature type="disulfide bond" evidence="17">
    <location>
        <begin position="70"/>
        <end position="75"/>
    </location>
</feature>
<dbReference type="EMBL" id="CM004394">
    <property type="protein sequence ID" value="OAY44696.1"/>
    <property type="molecule type" value="Genomic_DNA"/>
</dbReference>
<dbReference type="SUPFAM" id="SSF48113">
    <property type="entry name" value="Heme-dependent peroxidases"/>
    <property type="match status" value="1"/>
</dbReference>
<comment type="cofactor">
    <cofactor evidence="15 18">
        <name>heme b</name>
        <dbReference type="ChEBI" id="CHEBI:60344"/>
    </cofactor>
    <text evidence="15 18">Binds 1 heme b (iron(II)-protoporphyrin IX) group per subunit.</text>
</comment>
<feature type="chain" id="PRO_5011823237" description="Peroxidase" evidence="18">
    <location>
        <begin position="19"/>
        <end position="321"/>
    </location>
</feature>
<dbReference type="EC" id="1.11.1.7" evidence="4 18"/>
<dbReference type="InterPro" id="IPR002016">
    <property type="entry name" value="Haem_peroxidase"/>
</dbReference>
<dbReference type="GO" id="GO:0020037">
    <property type="term" value="F:heme binding"/>
    <property type="evidence" value="ECO:0007669"/>
    <property type="project" value="UniProtKB-UniRule"/>
</dbReference>
<comment type="similarity">
    <text evidence="18">Belongs to the peroxidase family. Classical plant (class III) peroxidase subfamily.</text>
</comment>
<dbReference type="OrthoDB" id="2113341at2759"/>
<dbReference type="GO" id="GO:0009505">
    <property type="term" value="C:plant-type cell wall"/>
    <property type="evidence" value="ECO:0000318"/>
    <property type="project" value="GO_Central"/>
</dbReference>
<dbReference type="GO" id="GO:0004601">
    <property type="term" value="F:peroxidase activity"/>
    <property type="evidence" value="ECO:0000318"/>
    <property type="project" value="GO_Central"/>
</dbReference>
<evidence type="ECO:0000256" key="9">
    <source>
        <dbReference type="ARBA" id="ARBA00023002"/>
    </source>
</evidence>
<feature type="binding site" evidence="15">
    <location>
        <position position="72"/>
    </location>
    <ligand>
        <name>Ca(2+)</name>
        <dbReference type="ChEBI" id="CHEBI:29108"/>
        <label>1</label>
    </ligand>
</feature>
<feature type="disulfide bond" evidence="17">
    <location>
        <begin position="37"/>
        <end position="117"/>
    </location>
</feature>
<reference evidence="21" key="1">
    <citation type="journal article" date="2016" name="Nat. Biotechnol.">
        <title>Sequencing wild and cultivated cassava and related species reveals extensive interspecific hybridization and genetic diversity.</title>
        <authorList>
            <person name="Bredeson J.V."/>
            <person name="Lyons J.B."/>
            <person name="Prochnik S.E."/>
            <person name="Wu G.A."/>
            <person name="Ha C.M."/>
            <person name="Edsinger-Gonzales E."/>
            <person name="Grimwood J."/>
            <person name="Schmutz J."/>
            <person name="Rabbi I.Y."/>
            <person name="Egesi C."/>
            <person name="Nauluvula P."/>
            <person name="Lebot V."/>
            <person name="Ndunguru J."/>
            <person name="Mkamilo G."/>
            <person name="Bart R.S."/>
            <person name="Setter T.L."/>
            <person name="Gleadow R.M."/>
            <person name="Kulakow P."/>
            <person name="Ferguson M.E."/>
            <person name="Rounsley S."/>
            <person name="Rokhsar D.S."/>
        </authorList>
    </citation>
    <scope>NUCLEOTIDE SEQUENCE [LARGE SCALE GENOMIC DNA]</scope>
    <source>
        <strain evidence="21">cv. AM560-2</strain>
    </source>
</reference>
<dbReference type="PRINTS" id="PR00458">
    <property type="entry name" value="PEROXIDASE"/>
</dbReference>
<feature type="binding site" evidence="15">
    <location>
        <position position="90"/>
    </location>
    <ligand>
        <name>Ca(2+)</name>
        <dbReference type="ChEBI" id="CHEBI:29108"/>
        <label>1</label>
    </ligand>
</feature>
<dbReference type="AlphaFoldDB" id="A0A2C9VH28"/>
<evidence type="ECO:0000256" key="13">
    <source>
        <dbReference type="PIRSR" id="PIRSR600823-1"/>
    </source>
</evidence>
<evidence type="ECO:0000259" key="19">
    <source>
        <dbReference type="PROSITE" id="PS50873"/>
    </source>
</evidence>
<dbReference type="InterPro" id="IPR000823">
    <property type="entry name" value="Peroxidase_pln"/>
</dbReference>
<dbReference type="Proteomes" id="UP000091857">
    <property type="component" value="Chromosome 8"/>
</dbReference>
<evidence type="ECO:0000256" key="15">
    <source>
        <dbReference type="PIRSR" id="PIRSR600823-3"/>
    </source>
</evidence>
<evidence type="ECO:0000256" key="8">
    <source>
        <dbReference type="ARBA" id="ARBA00022837"/>
    </source>
</evidence>
<dbReference type="Pfam" id="PF00141">
    <property type="entry name" value="peroxidase"/>
    <property type="match status" value="1"/>
</dbReference>
<comment type="subcellular location">
    <subcellularLocation>
        <location evidence="18">Secreted</location>
    </subcellularLocation>
</comment>
<dbReference type="PROSITE" id="PS00436">
    <property type="entry name" value="PEROXIDASE_2"/>
    <property type="match status" value="1"/>
</dbReference>
<feature type="binding site" evidence="15">
    <location>
        <position position="74"/>
    </location>
    <ligand>
        <name>Ca(2+)</name>
        <dbReference type="ChEBI" id="CHEBI:29108"/>
        <label>1</label>
    </ligand>
</feature>
<evidence type="ECO:0000256" key="2">
    <source>
        <dbReference type="ARBA" id="ARBA00002322"/>
    </source>
</evidence>
<feature type="binding site" evidence="14">
    <location>
        <position position="166"/>
    </location>
    <ligand>
        <name>substrate</name>
    </ligand>
</feature>
<dbReference type="Gene3D" id="1.10.420.10">
    <property type="entry name" value="Peroxidase, domain 2"/>
    <property type="match status" value="1"/>
</dbReference>
<dbReference type="PANTHER" id="PTHR31388:SF126">
    <property type="entry name" value="PEROXIDASE"/>
    <property type="match status" value="1"/>
</dbReference>
<evidence type="ECO:0000256" key="16">
    <source>
        <dbReference type="PIRSR" id="PIRSR600823-4"/>
    </source>
</evidence>
<keyword evidence="18" id="KW-0964">Secreted</keyword>
<evidence type="ECO:0000313" key="20">
    <source>
        <dbReference type="EMBL" id="OAY44696.1"/>
    </source>
</evidence>
<sequence length="321" mass="35053">MASHVIFYLSALLILTAAATTMGSSSSLSPYYYDRVCPEALPAIKRLIEAAVYREPRMGASLLRLHFHDCFVNGCDASVLLDPSPTIDSEKNALANINSARGFEVIDEIKQEVDKVCGRPVVSCADILAVAARDSVVALGGPTWKVLLGRRDSTTASRAKANADIPSPFMDLPALIKNFKNQGLDERDLVALSGGHTIGFAQCFVFRDRIYNETNIDPKFAKARRSTCPRTGSDSNLSPLDPTPAHFDTAYFTNLKMKKGLLHSDQQLFNGGTTDAIVKTYSSNAKAFSADFARSMVKMGNIKPITGKQGEIRFNCRKVNY</sequence>